<dbReference type="KEGG" id="osn:118767032"/>
<evidence type="ECO:0000313" key="4">
    <source>
        <dbReference type="RefSeq" id="XP_036366865.1"/>
    </source>
</evidence>
<feature type="region of interest" description="Disordered" evidence="1">
    <location>
        <begin position="300"/>
        <end position="329"/>
    </location>
</feature>
<feature type="transmembrane region" description="Helical" evidence="2">
    <location>
        <begin position="455"/>
        <end position="478"/>
    </location>
</feature>
<evidence type="ECO:0000313" key="3">
    <source>
        <dbReference type="Proteomes" id="UP000515154"/>
    </source>
</evidence>
<keyword evidence="2" id="KW-0812">Transmembrane</keyword>
<evidence type="ECO:0000256" key="2">
    <source>
        <dbReference type="SAM" id="Phobius"/>
    </source>
</evidence>
<keyword evidence="2" id="KW-0472">Membrane</keyword>
<dbReference type="AlphaFoldDB" id="A0A7E6FHM1"/>
<keyword evidence="2" id="KW-1133">Transmembrane helix</keyword>
<evidence type="ECO:0000256" key="1">
    <source>
        <dbReference type="SAM" id="MobiDB-lite"/>
    </source>
</evidence>
<protein>
    <submittedName>
        <fullName evidence="4">Cell wall integrity and stress response component 1-like</fullName>
    </submittedName>
</protein>
<gene>
    <name evidence="4" type="primary">LOC118767032</name>
</gene>
<keyword evidence="3" id="KW-1185">Reference proteome</keyword>
<dbReference type="Proteomes" id="UP000515154">
    <property type="component" value="Linkage group LG18"/>
</dbReference>
<sequence length="490" mass="54832">MLRRSYRSCFLSPTAKVQPYSALRGLVTKMSRVSERRLLKKIIVMLLITWYQGKGNTLIVHREAVYKNSSLLLKFEGTQATSTNILFQSGNTKMNVDLSYIGQLTALTVTNETKLDNIKLTVTRETRDYELEFFAPITPRSIRFMISNCDLEGSLPNVTECQMKESCPGLNFSRLNYVNAVCLLKFPASWPRKVNILTDEDILFWKSTSFSQESIMFCYHGDNNLQFKNFYINQTWCSDKQLRDSVKGKNSFKSRVLRKTEYLRLGGDNVLMCIGCEIASKGKTPLRRRMLKNTNPSFSISFSSSSVSSSPPSTLSSSTSTSSPLSVPSSTSSYSFSSSFSYPSSLWSSWSTLSSSYHNAITQEGTSSVEADPVVTSTVTEAGGPSNAEGHPVTIVPTTPNLCWCPCSQTSMNLTQEELGMKLRQISSELSIPRKITSKYIRSKVSIEDKRASSFYMGSAIVLIITIPFGLIILMDLFPLFKWAYGYLIS</sequence>
<dbReference type="RefSeq" id="XP_036366865.1">
    <property type="nucleotide sequence ID" value="XM_036510972.1"/>
</dbReference>
<proteinExistence type="predicted"/>
<accession>A0A7E6FHM1</accession>
<organism evidence="3 4">
    <name type="scientific">Octopus sinensis</name>
    <name type="common">East Asian common octopus</name>
    <dbReference type="NCBI Taxonomy" id="2607531"/>
    <lineage>
        <taxon>Eukaryota</taxon>
        <taxon>Metazoa</taxon>
        <taxon>Spiralia</taxon>
        <taxon>Lophotrochozoa</taxon>
        <taxon>Mollusca</taxon>
        <taxon>Cephalopoda</taxon>
        <taxon>Coleoidea</taxon>
        <taxon>Octopodiformes</taxon>
        <taxon>Octopoda</taxon>
        <taxon>Incirrata</taxon>
        <taxon>Octopodidae</taxon>
        <taxon>Octopus</taxon>
    </lineage>
</organism>
<reference evidence="4" key="1">
    <citation type="submission" date="2025-08" db="UniProtKB">
        <authorList>
            <consortium name="RefSeq"/>
        </authorList>
    </citation>
    <scope>IDENTIFICATION</scope>
</reference>
<name>A0A7E6FHM1_9MOLL</name>